<accession>A0ABV8HI82</accession>
<dbReference type="Gene3D" id="3.30.420.60">
    <property type="entry name" value="eRF1 domain 2"/>
    <property type="match status" value="1"/>
</dbReference>
<dbReference type="EMBL" id="JBHSBB010000008">
    <property type="protein sequence ID" value="MFC4031654.1"/>
    <property type="molecule type" value="Genomic_DNA"/>
</dbReference>
<dbReference type="Pfam" id="PF18854">
    <property type="entry name" value="baeRF_family10"/>
    <property type="match status" value="1"/>
</dbReference>
<dbReference type="Proteomes" id="UP001595765">
    <property type="component" value="Unassembled WGS sequence"/>
</dbReference>
<organism evidence="1 2">
    <name type="scientific">Streptomyces polygonati</name>
    <dbReference type="NCBI Taxonomy" id="1617087"/>
    <lineage>
        <taxon>Bacteria</taxon>
        <taxon>Bacillati</taxon>
        <taxon>Actinomycetota</taxon>
        <taxon>Actinomycetes</taxon>
        <taxon>Kitasatosporales</taxon>
        <taxon>Streptomycetaceae</taxon>
        <taxon>Streptomyces</taxon>
    </lineage>
</organism>
<keyword evidence="2" id="KW-1185">Reference proteome</keyword>
<dbReference type="InterPro" id="IPR041202">
    <property type="entry name" value="BaeRF_family10"/>
</dbReference>
<name>A0ABV8HI82_9ACTN</name>
<comment type="caution">
    <text evidence="1">The sequence shown here is derived from an EMBL/GenBank/DDBJ whole genome shotgun (WGS) entry which is preliminary data.</text>
</comment>
<protein>
    <recommendedName>
        <fullName evidence="3">Peptide chain release factor subunit 1</fullName>
    </recommendedName>
</protein>
<evidence type="ECO:0000313" key="2">
    <source>
        <dbReference type="Proteomes" id="UP001595765"/>
    </source>
</evidence>
<dbReference type="InterPro" id="IPR042226">
    <property type="entry name" value="eFR1_2_sf"/>
</dbReference>
<sequence length="381" mass="42116">MITQETLNRLRHFEEPRFPVLSAYARVDLDPPAQKEFPARVGDLLDRIRPAADDASLEHDVRMSLREDMARIAEAAAVDHHKPGAYAYFACGARDLFEEVALPHPVRDRITLDTTPWTRPLGASLDEYRRTCAVLVDKSRARVWEFYLDEMREIETFRDPLLRDASYATGRGADRLRNKNDEISKHHYRRVAELLADLFRRGEFELLAVGGHAYEAPAFLEFLSPDLRARLVGTFSADMDTATPADVRASAGELVDAHQREEERRLVDACLERAAAGRPAAIGLRDSLWAGSVAAARDLLVQEGDVVPGVVCEEDGWLGLSAEACPLCGEGVRRTPDVVDELVAAVIDEGGSVQHVRADTPLREHVAAATLRFPLPAPAGG</sequence>
<proteinExistence type="predicted"/>
<gene>
    <name evidence="1" type="ORF">ACFO3J_09205</name>
</gene>
<evidence type="ECO:0000313" key="1">
    <source>
        <dbReference type="EMBL" id="MFC4031654.1"/>
    </source>
</evidence>
<reference evidence="2" key="1">
    <citation type="journal article" date="2019" name="Int. J. Syst. Evol. Microbiol.">
        <title>The Global Catalogue of Microorganisms (GCM) 10K type strain sequencing project: providing services to taxonomists for standard genome sequencing and annotation.</title>
        <authorList>
            <consortium name="The Broad Institute Genomics Platform"/>
            <consortium name="The Broad Institute Genome Sequencing Center for Infectious Disease"/>
            <person name="Wu L."/>
            <person name="Ma J."/>
        </authorList>
    </citation>
    <scope>NUCLEOTIDE SEQUENCE [LARGE SCALE GENOMIC DNA]</scope>
    <source>
        <strain evidence="2">CGMCC 4.7237</strain>
    </source>
</reference>
<dbReference type="RefSeq" id="WP_386427956.1">
    <property type="nucleotide sequence ID" value="NZ_JBHSBB010000008.1"/>
</dbReference>
<evidence type="ECO:0008006" key="3">
    <source>
        <dbReference type="Google" id="ProtNLM"/>
    </source>
</evidence>